<feature type="transmembrane region" description="Helical" evidence="1">
    <location>
        <begin position="60"/>
        <end position="83"/>
    </location>
</feature>
<dbReference type="InterPro" id="IPR045713">
    <property type="entry name" value="DUF6069"/>
</dbReference>
<name>C5BWA1_BEUC1</name>
<gene>
    <name evidence="2" type="ordered locus">Bcav_0294</name>
</gene>
<dbReference type="Pfam" id="PF19545">
    <property type="entry name" value="DUF6069"/>
    <property type="match status" value="1"/>
</dbReference>
<dbReference type="AlphaFoldDB" id="C5BWA1"/>
<dbReference type="Proteomes" id="UP000007962">
    <property type="component" value="Chromosome"/>
</dbReference>
<keyword evidence="1" id="KW-0812">Transmembrane</keyword>
<feature type="transmembrane region" description="Helical" evidence="1">
    <location>
        <begin position="120"/>
        <end position="140"/>
    </location>
</feature>
<evidence type="ECO:0000256" key="1">
    <source>
        <dbReference type="SAM" id="Phobius"/>
    </source>
</evidence>
<dbReference type="KEGG" id="bcv:Bcav_0294"/>
<organism evidence="2 3">
    <name type="scientific">Beutenbergia cavernae (strain ATCC BAA-8 / DSM 12333 / CCUG 43141 / JCM 11478 / NBRC 16432 / NCIMB 13614 / HKI 0122)</name>
    <dbReference type="NCBI Taxonomy" id="471853"/>
    <lineage>
        <taxon>Bacteria</taxon>
        <taxon>Bacillati</taxon>
        <taxon>Actinomycetota</taxon>
        <taxon>Actinomycetes</taxon>
        <taxon>Micrococcales</taxon>
        <taxon>Beutenbergiaceae</taxon>
        <taxon>Beutenbergia</taxon>
    </lineage>
</organism>
<dbReference type="HOGENOM" id="CLU_132127_0_0_11"/>
<proteinExistence type="predicted"/>
<accession>C5BWA1</accession>
<feature type="transmembrane region" description="Helical" evidence="1">
    <location>
        <begin position="28"/>
        <end position="48"/>
    </location>
</feature>
<keyword evidence="1" id="KW-1133">Transmembrane helix</keyword>
<dbReference type="RefSeq" id="WP_012725339.1">
    <property type="nucleotide sequence ID" value="NC_012669.1"/>
</dbReference>
<dbReference type="EMBL" id="CP001618">
    <property type="protein sequence ID" value="ACQ78559.1"/>
    <property type="molecule type" value="Genomic_DNA"/>
</dbReference>
<keyword evidence="3" id="KW-1185">Reference proteome</keyword>
<keyword evidence="1" id="KW-0472">Membrane</keyword>
<evidence type="ECO:0000313" key="3">
    <source>
        <dbReference type="Proteomes" id="UP000007962"/>
    </source>
</evidence>
<reference evidence="2 3" key="1">
    <citation type="journal article" date="2009" name="Stand. Genomic Sci.">
        <title>Complete genome sequence of Beutenbergia cavernae type strain (HKI 0122).</title>
        <authorList>
            <person name="Land M."/>
            <person name="Pukall R."/>
            <person name="Abt B."/>
            <person name="Goker M."/>
            <person name="Rohde M."/>
            <person name="Glavina Del Rio T."/>
            <person name="Tice H."/>
            <person name="Copeland A."/>
            <person name="Cheng J.F."/>
            <person name="Lucas S."/>
            <person name="Chen F."/>
            <person name="Nolan M."/>
            <person name="Bruce D."/>
            <person name="Goodwin L."/>
            <person name="Pitluck S."/>
            <person name="Ivanova N."/>
            <person name="Mavromatis K."/>
            <person name="Ovchinnikova G."/>
            <person name="Pati A."/>
            <person name="Chen A."/>
            <person name="Palaniappan K."/>
            <person name="Hauser L."/>
            <person name="Chang Y.J."/>
            <person name="Jefferies C.C."/>
            <person name="Saunders E."/>
            <person name="Brettin T."/>
            <person name="Detter J.C."/>
            <person name="Han C."/>
            <person name="Chain P."/>
            <person name="Bristow J."/>
            <person name="Eisen J.A."/>
            <person name="Markowitz V."/>
            <person name="Hugenholtz P."/>
            <person name="Kyrpides N.C."/>
            <person name="Klenk H.P."/>
            <person name="Lapidus A."/>
        </authorList>
    </citation>
    <scope>NUCLEOTIDE SEQUENCE [LARGE SCALE GENOMIC DNA]</scope>
    <source>
        <strain evidence="3">ATCC BAA-8 / DSM 12333 / NBRC 16432</strain>
    </source>
</reference>
<dbReference type="STRING" id="471853.Bcav_0294"/>
<protein>
    <submittedName>
        <fullName evidence="2">Uncharacterized protein</fullName>
    </submittedName>
</protein>
<sequence>MSRTTPEVSAGPTAELASAAPARRLPRWIVPFAAAAAGAAVWLVGAAAGVGPVVVDGTEVGVVAVVVAGLVAGLLGWGVRALVGRIARRRGRTGQVGWLVTCAVVLLLSLSGPLGAEGGAAVTVLVAEHVVVGAVIALGLRR</sequence>
<feature type="transmembrane region" description="Helical" evidence="1">
    <location>
        <begin position="95"/>
        <end position="114"/>
    </location>
</feature>
<evidence type="ECO:0000313" key="2">
    <source>
        <dbReference type="EMBL" id="ACQ78559.1"/>
    </source>
</evidence>